<keyword evidence="2" id="KW-1185">Reference proteome</keyword>
<name>A0ACC3BHG7_9EURO</name>
<comment type="caution">
    <text evidence="1">The sequence shown here is derived from an EMBL/GenBank/DDBJ whole genome shotgun (WGS) entry which is preliminary data.</text>
</comment>
<evidence type="ECO:0000313" key="2">
    <source>
        <dbReference type="Proteomes" id="UP001177260"/>
    </source>
</evidence>
<dbReference type="EMBL" id="JAOPJF010000001">
    <property type="protein sequence ID" value="KAK1150171.1"/>
    <property type="molecule type" value="Genomic_DNA"/>
</dbReference>
<evidence type="ECO:0000313" key="1">
    <source>
        <dbReference type="EMBL" id="KAK1150171.1"/>
    </source>
</evidence>
<organism evidence="1 2">
    <name type="scientific">Aspergillus melleus</name>
    <dbReference type="NCBI Taxonomy" id="138277"/>
    <lineage>
        <taxon>Eukaryota</taxon>
        <taxon>Fungi</taxon>
        <taxon>Dikarya</taxon>
        <taxon>Ascomycota</taxon>
        <taxon>Pezizomycotina</taxon>
        <taxon>Eurotiomycetes</taxon>
        <taxon>Eurotiomycetidae</taxon>
        <taxon>Eurotiales</taxon>
        <taxon>Aspergillaceae</taxon>
        <taxon>Aspergillus</taxon>
        <taxon>Aspergillus subgen. Circumdati</taxon>
    </lineage>
</organism>
<gene>
    <name evidence="1" type="ORF">N8T08_000070</name>
</gene>
<proteinExistence type="predicted"/>
<protein>
    <submittedName>
        <fullName evidence="1">Uncharacterized protein</fullName>
    </submittedName>
</protein>
<dbReference type="Proteomes" id="UP001177260">
    <property type="component" value="Unassembled WGS sequence"/>
</dbReference>
<sequence length="185" mass="21801">MTAQTPPNLPLPYNAPVRVLVHTVTGLVPKDLAWTDNVWDDKNTSMVNRISRYHWSGAYWLLKARRIRYYVYGCDYAYDDRRCYFLVDQGFTSNDEKVPILCWAWTGQDFKYTPSFLQRKKVQDTLKWYPFTRRHVYVRRNVRRKELSIRHQVGLLAEVFGAGEEGAEGETRGYGFVEDQEEGFV</sequence>
<reference evidence="1 2" key="1">
    <citation type="journal article" date="2023" name="ACS Omega">
        <title>Identification of the Neoaspergillic Acid Biosynthesis Gene Cluster by Establishing an In Vitro CRISPR-Ribonucleoprotein Genetic System in Aspergillus melleus.</title>
        <authorList>
            <person name="Yuan B."/>
            <person name="Grau M.F."/>
            <person name="Murata R.M."/>
            <person name="Torok T."/>
            <person name="Venkateswaran K."/>
            <person name="Stajich J.E."/>
            <person name="Wang C.C.C."/>
        </authorList>
    </citation>
    <scope>NUCLEOTIDE SEQUENCE [LARGE SCALE GENOMIC DNA]</scope>
    <source>
        <strain evidence="1 2">IMV 1140</strain>
    </source>
</reference>
<accession>A0ACC3BHG7</accession>